<name>A0A816U3P8_9BILA</name>
<evidence type="ECO:0000313" key="7">
    <source>
        <dbReference type="Proteomes" id="UP000663866"/>
    </source>
</evidence>
<evidence type="ECO:0000313" key="6">
    <source>
        <dbReference type="EMBL" id="CAF4051327.1"/>
    </source>
</evidence>
<dbReference type="AlphaFoldDB" id="A0A816U3P8"/>
<proteinExistence type="predicted"/>
<dbReference type="SMART" id="SM00225">
    <property type="entry name" value="BTB"/>
    <property type="match status" value="1"/>
</dbReference>
<reference evidence="4" key="1">
    <citation type="submission" date="2021-02" db="EMBL/GenBank/DDBJ databases">
        <authorList>
            <person name="Nowell W R."/>
        </authorList>
    </citation>
    <scope>NUCLEOTIDE SEQUENCE</scope>
</reference>
<dbReference type="CDD" id="cd18186">
    <property type="entry name" value="BTB_POZ_ZBTB_KLHL-like"/>
    <property type="match status" value="1"/>
</dbReference>
<dbReference type="PROSITE" id="PS50097">
    <property type="entry name" value="BTB"/>
    <property type="match status" value="1"/>
</dbReference>
<organism evidence="4 8">
    <name type="scientific">Rotaria magnacalcarata</name>
    <dbReference type="NCBI Taxonomy" id="392030"/>
    <lineage>
        <taxon>Eukaryota</taxon>
        <taxon>Metazoa</taxon>
        <taxon>Spiralia</taxon>
        <taxon>Gnathifera</taxon>
        <taxon>Rotifera</taxon>
        <taxon>Eurotatoria</taxon>
        <taxon>Bdelloidea</taxon>
        <taxon>Philodinida</taxon>
        <taxon>Philodinidae</taxon>
        <taxon>Rotaria</taxon>
    </lineage>
</organism>
<evidence type="ECO:0000259" key="1">
    <source>
        <dbReference type="PROSITE" id="PS50097"/>
    </source>
</evidence>
<evidence type="ECO:0000313" key="2">
    <source>
        <dbReference type="EMBL" id="CAF1374361.1"/>
    </source>
</evidence>
<dbReference type="EMBL" id="CAJNRF010005700">
    <property type="protein sequence ID" value="CAF2073297.1"/>
    <property type="molecule type" value="Genomic_DNA"/>
</dbReference>
<evidence type="ECO:0000313" key="5">
    <source>
        <dbReference type="EMBL" id="CAF3749681.1"/>
    </source>
</evidence>
<dbReference type="EMBL" id="CAJNRG010008772">
    <property type="protein sequence ID" value="CAF2107172.1"/>
    <property type="molecule type" value="Genomic_DNA"/>
</dbReference>
<dbReference type="Proteomes" id="UP000681967">
    <property type="component" value="Unassembled WGS sequence"/>
</dbReference>
<dbReference type="Proteomes" id="UP000663887">
    <property type="component" value="Unassembled WGS sequence"/>
</dbReference>
<sequence>MMDVISVNKKSNNENIKRVRSMTTQNISKYARKLINIEDKINVHDYFLHQRPFTNVKIIINQQTVWCDKASLSAASPIFREQLLKNHKDEPLIFNDIDLNDFIAMLEFIYPIFNPEINEKNISCLIELSYRFQYDMLEQACQIYILKYLSTIRRVFGNTHSFEGEDGDYFISNTNEKNEYHQQRDLIEFHNRTCVDALNIIANLCRWLKTYYYKNNMLPIHAIMSVLQQISVNYLEQALTTVDIDDEIKGYIYKARAQYLEQMHHVKHIA</sequence>
<dbReference type="Gene3D" id="3.30.710.10">
    <property type="entry name" value="Potassium Channel Kv1.1, Chain A"/>
    <property type="match status" value="1"/>
</dbReference>
<evidence type="ECO:0000313" key="3">
    <source>
        <dbReference type="EMBL" id="CAF2073297.1"/>
    </source>
</evidence>
<dbReference type="EMBL" id="CAJNOV010009641">
    <property type="protein sequence ID" value="CAF1374361.1"/>
    <property type="molecule type" value="Genomic_DNA"/>
</dbReference>
<keyword evidence="7" id="KW-1185">Reference proteome</keyword>
<dbReference type="Proteomes" id="UP000663855">
    <property type="component" value="Unassembled WGS sequence"/>
</dbReference>
<gene>
    <name evidence="5" type="ORF">BYL167_LOCUS260</name>
    <name evidence="2" type="ORF">CJN711_LOCUS20613</name>
    <name evidence="6" type="ORF">OVN521_LOCUS18011</name>
    <name evidence="3" type="ORF">WKI299_LOCUS14583</name>
    <name evidence="4" type="ORF">XDN619_LOCUS20003</name>
</gene>
<feature type="domain" description="BTB" evidence="1">
    <location>
        <begin position="54"/>
        <end position="110"/>
    </location>
</feature>
<dbReference type="InterPro" id="IPR000210">
    <property type="entry name" value="BTB/POZ_dom"/>
</dbReference>
<protein>
    <recommendedName>
        <fullName evidence="1">BTB domain-containing protein</fullName>
    </recommendedName>
</protein>
<evidence type="ECO:0000313" key="8">
    <source>
        <dbReference type="Proteomes" id="UP000663887"/>
    </source>
</evidence>
<dbReference type="Proteomes" id="UP000663866">
    <property type="component" value="Unassembled WGS sequence"/>
</dbReference>
<dbReference type="SUPFAM" id="SSF54695">
    <property type="entry name" value="POZ domain"/>
    <property type="match status" value="1"/>
</dbReference>
<dbReference type="EMBL" id="CAJOBH010000022">
    <property type="protein sequence ID" value="CAF3749681.1"/>
    <property type="molecule type" value="Genomic_DNA"/>
</dbReference>
<dbReference type="Proteomes" id="UP000663856">
    <property type="component" value="Unassembled WGS sequence"/>
</dbReference>
<dbReference type="EMBL" id="CAJOBG010003205">
    <property type="protein sequence ID" value="CAF4051327.1"/>
    <property type="molecule type" value="Genomic_DNA"/>
</dbReference>
<accession>A0A816U3P8</accession>
<evidence type="ECO:0000313" key="4">
    <source>
        <dbReference type="EMBL" id="CAF2107172.1"/>
    </source>
</evidence>
<dbReference type="InterPro" id="IPR011333">
    <property type="entry name" value="SKP1/BTB/POZ_sf"/>
</dbReference>
<comment type="caution">
    <text evidence="4">The sequence shown here is derived from an EMBL/GenBank/DDBJ whole genome shotgun (WGS) entry which is preliminary data.</text>
</comment>
<dbReference type="Pfam" id="PF00651">
    <property type="entry name" value="BTB"/>
    <property type="match status" value="1"/>
</dbReference>